<evidence type="ECO:0000313" key="2">
    <source>
        <dbReference type="Proteomes" id="UP001311232"/>
    </source>
</evidence>
<keyword evidence="2" id="KW-1185">Reference proteome</keyword>
<feature type="non-terminal residue" evidence="1">
    <location>
        <position position="118"/>
    </location>
</feature>
<evidence type="ECO:0000313" key="1">
    <source>
        <dbReference type="EMBL" id="KAK5614853.1"/>
    </source>
</evidence>
<dbReference type="AlphaFoldDB" id="A0AAV9S1D0"/>
<sequence>MVESLDGAEEEVADKSSVVLRGSGFTLLVVSKPASWRTRCGSAFCQMVNTSVNLTQSKDRSGSTRSGCKIAPHFTCPGCPPSNAIHYLEEFARTAHLPVSLSLCGLLTSSQNQHTHLQ</sequence>
<dbReference type="EMBL" id="JAHHUM010001076">
    <property type="protein sequence ID" value="KAK5614853.1"/>
    <property type="molecule type" value="Genomic_DNA"/>
</dbReference>
<dbReference type="Proteomes" id="UP001311232">
    <property type="component" value="Unassembled WGS sequence"/>
</dbReference>
<name>A0AAV9S1D0_9TELE</name>
<proteinExistence type="predicted"/>
<protein>
    <submittedName>
        <fullName evidence="1">Uncharacterized protein</fullName>
    </submittedName>
</protein>
<comment type="caution">
    <text evidence="1">The sequence shown here is derived from an EMBL/GenBank/DDBJ whole genome shotgun (WGS) entry which is preliminary data.</text>
</comment>
<gene>
    <name evidence="1" type="ORF">CRENBAI_011032</name>
</gene>
<organism evidence="1 2">
    <name type="scientific">Crenichthys baileyi</name>
    <name type="common">White River springfish</name>
    <dbReference type="NCBI Taxonomy" id="28760"/>
    <lineage>
        <taxon>Eukaryota</taxon>
        <taxon>Metazoa</taxon>
        <taxon>Chordata</taxon>
        <taxon>Craniata</taxon>
        <taxon>Vertebrata</taxon>
        <taxon>Euteleostomi</taxon>
        <taxon>Actinopterygii</taxon>
        <taxon>Neopterygii</taxon>
        <taxon>Teleostei</taxon>
        <taxon>Neoteleostei</taxon>
        <taxon>Acanthomorphata</taxon>
        <taxon>Ovalentaria</taxon>
        <taxon>Atherinomorphae</taxon>
        <taxon>Cyprinodontiformes</taxon>
        <taxon>Goodeidae</taxon>
        <taxon>Crenichthys</taxon>
    </lineage>
</organism>
<accession>A0AAV9S1D0</accession>
<reference evidence="1 2" key="1">
    <citation type="submission" date="2021-06" db="EMBL/GenBank/DDBJ databases">
        <authorList>
            <person name="Palmer J.M."/>
        </authorList>
    </citation>
    <scope>NUCLEOTIDE SEQUENCE [LARGE SCALE GENOMIC DNA]</scope>
    <source>
        <strain evidence="1 2">MEX-2019</strain>
        <tissue evidence="1">Muscle</tissue>
    </source>
</reference>